<dbReference type="AlphaFoldDB" id="A0A5Q6RWF2"/>
<accession>A0A5Q6RWF2</accession>
<reference evidence="2 3" key="1">
    <citation type="submission" date="2019-09" db="EMBL/GenBank/DDBJ databases">
        <title>Mumia zhuanghuii sp. nov. isolated from the intestinal contents of plateau pika (Ochotona curzoniae) in the Qinghai-Tibet plateau of China.</title>
        <authorList>
            <person name="Tian Z."/>
        </authorList>
    </citation>
    <scope>NUCLEOTIDE SEQUENCE [LARGE SCALE GENOMIC DNA]</scope>
    <source>
        <strain evidence="3">350</strain>
    </source>
</reference>
<dbReference type="Proteomes" id="UP000307768">
    <property type="component" value="Unassembled WGS sequence"/>
</dbReference>
<feature type="transmembrane region" description="Helical" evidence="1">
    <location>
        <begin position="25"/>
        <end position="47"/>
    </location>
</feature>
<keyword evidence="1" id="KW-0472">Membrane</keyword>
<protein>
    <submittedName>
        <fullName evidence="2">MFS transporter</fullName>
    </submittedName>
</protein>
<name>A0A5Q6RWF2_9ACTN</name>
<proteinExistence type="predicted"/>
<organism evidence="2 3">
    <name type="scientific">Mumia zhuanghuii</name>
    <dbReference type="NCBI Taxonomy" id="2585211"/>
    <lineage>
        <taxon>Bacteria</taxon>
        <taxon>Bacillati</taxon>
        <taxon>Actinomycetota</taxon>
        <taxon>Actinomycetes</taxon>
        <taxon>Propionibacteriales</taxon>
        <taxon>Nocardioidaceae</taxon>
        <taxon>Mumia</taxon>
    </lineage>
</organism>
<comment type="caution">
    <text evidence="2">The sequence shown here is derived from an EMBL/GenBank/DDBJ whole genome shotgun (WGS) entry which is preliminary data.</text>
</comment>
<sequence length="188" mass="20894">MARRGVHRGDALPRALRPKRTRAEIIANVLLATGLAVVLVVVLPVGWLRAYDSALLLTGAAMLVGWAALEIGSLAPHTDEPKREFRLRRFATVFTVGGLLAQLVALIQIARIGRGWWALFMVGVVAYAIGKVLELYVTRDERAAQQERDQEKWAYEHRRREAARFAAYEAYEAATRPRTDAGAPDTHP</sequence>
<dbReference type="SUPFAM" id="SSF103473">
    <property type="entry name" value="MFS general substrate transporter"/>
    <property type="match status" value="1"/>
</dbReference>
<feature type="transmembrane region" description="Helical" evidence="1">
    <location>
        <begin position="116"/>
        <end position="137"/>
    </location>
</feature>
<feature type="transmembrane region" description="Helical" evidence="1">
    <location>
        <begin position="90"/>
        <end position="110"/>
    </location>
</feature>
<keyword evidence="1" id="KW-0812">Transmembrane</keyword>
<keyword evidence="1" id="KW-1133">Transmembrane helix</keyword>
<gene>
    <name evidence="2" type="ORF">FE697_014580</name>
</gene>
<evidence type="ECO:0000313" key="2">
    <source>
        <dbReference type="EMBL" id="KAA1422376.1"/>
    </source>
</evidence>
<dbReference type="RefSeq" id="WP_149770327.1">
    <property type="nucleotide sequence ID" value="NZ_VDFQ02000004.1"/>
</dbReference>
<dbReference type="InterPro" id="IPR036259">
    <property type="entry name" value="MFS_trans_sf"/>
</dbReference>
<dbReference type="EMBL" id="VDFQ02000004">
    <property type="protein sequence ID" value="KAA1422376.1"/>
    <property type="molecule type" value="Genomic_DNA"/>
</dbReference>
<evidence type="ECO:0000256" key="1">
    <source>
        <dbReference type="SAM" id="Phobius"/>
    </source>
</evidence>
<evidence type="ECO:0000313" key="3">
    <source>
        <dbReference type="Proteomes" id="UP000307768"/>
    </source>
</evidence>
<feature type="transmembrane region" description="Helical" evidence="1">
    <location>
        <begin position="53"/>
        <end position="69"/>
    </location>
</feature>